<evidence type="ECO:0000313" key="1">
    <source>
        <dbReference type="EMBL" id="RMX41920.1"/>
    </source>
</evidence>
<dbReference type="OrthoDB" id="275582at2759"/>
<name>A0A3M6TKL4_POCDA</name>
<reference evidence="1 2" key="1">
    <citation type="journal article" date="2018" name="Sci. Rep.">
        <title>Comparative analysis of the Pocillopora damicornis genome highlights role of immune system in coral evolution.</title>
        <authorList>
            <person name="Cunning R."/>
            <person name="Bay R.A."/>
            <person name="Gillette P."/>
            <person name="Baker A.C."/>
            <person name="Traylor-Knowles N."/>
        </authorList>
    </citation>
    <scope>NUCLEOTIDE SEQUENCE [LARGE SCALE GENOMIC DNA]</scope>
    <source>
        <strain evidence="1">RSMAS</strain>
        <tissue evidence="1">Whole animal</tissue>
    </source>
</reference>
<dbReference type="EMBL" id="RCHS01003431">
    <property type="protein sequence ID" value="RMX41920.1"/>
    <property type="molecule type" value="Genomic_DNA"/>
</dbReference>
<dbReference type="Proteomes" id="UP000275408">
    <property type="component" value="Unassembled WGS sequence"/>
</dbReference>
<protein>
    <recommendedName>
        <fullName evidence="3">Insulin-like domain-containing protein</fullName>
    </recommendedName>
</protein>
<accession>A0A3M6TKL4</accession>
<evidence type="ECO:0008006" key="3">
    <source>
        <dbReference type="Google" id="ProtNLM"/>
    </source>
</evidence>
<sequence length="149" mass="16784">SAKCFNAIAADITINVLLSSRIQNIHEFSSRSSILVLQMPRHLSTFSACLLVSFFLMTWHWCCMAGETNKAGPVHAFCGDDFKTAWETCCGGRCRNRKRTTGLTMSFQRARSFLMSPSGLESRKRSILNGVEECCYEKCSLEEISEYNC</sequence>
<feature type="non-terminal residue" evidence="1">
    <location>
        <position position="1"/>
    </location>
</feature>
<dbReference type="InterPro" id="IPR036438">
    <property type="entry name" value="Insulin-like_sf"/>
</dbReference>
<dbReference type="SUPFAM" id="SSF56994">
    <property type="entry name" value="Insulin-like"/>
    <property type="match status" value="1"/>
</dbReference>
<dbReference type="Gene3D" id="1.10.100.10">
    <property type="entry name" value="Insulin-like"/>
    <property type="match status" value="1"/>
</dbReference>
<proteinExistence type="predicted"/>
<comment type="caution">
    <text evidence="1">The sequence shown here is derived from an EMBL/GenBank/DDBJ whole genome shotgun (WGS) entry which is preliminary data.</text>
</comment>
<keyword evidence="2" id="KW-1185">Reference proteome</keyword>
<dbReference type="AlphaFoldDB" id="A0A3M6TKL4"/>
<evidence type="ECO:0000313" key="2">
    <source>
        <dbReference type="Proteomes" id="UP000275408"/>
    </source>
</evidence>
<gene>
    <name evidence="1" type="ORF">pdam_00006637</name>
</gene>
<organism evidence="1 2">
    <name type="scientific">Pocillopora damicornis</name>
    <name type="common">Cauliflower coral</name>
    <name type="synonym">Millepora damicornis</name>
    <dbReference type="NCBI Taxonomy" id="46731"/>
    <lineage>
        <taxon>Eukaryota</taxon>
        <taxon>Metazoa</taxon>
        <taxon>Cnidaria</taxon>
        <taxon>Anthozoa</taxon>
        <taxon>Hexacorallia</taxon>
        <taxon>Scleractinia</taxon>
        <taxon>Astrocoeniina</taxon>
        <taxon>Pocilloporidae</taxon>
        <taxon>Pocillopora</taxon>
    </lineage>
</organism>